<feature type="region of interest" description="Disordered" evidence="1">
    <location>
        <begin position="617"/>
        <end position="641"/>
    </location>
</feature>
<protein>
    <submittedName>
        <fullName evidence="2">Uncharacterized protein</fullName>
    </submittedName>
</protein>
<dbReference type="EMBL" id="CAJNIZ010046363">
    <property type="protein sequence ID" value="CAE7746536.1"/>
    <property type="molecule type" value="Genomic_DNA"/>
</dbReference>
<evidence type="ECO:0000256" key="1">
    <source>
        <dbReference type="SAM" id="MobiDB-lite"/>
    </source>
</evidence>
<name>A0A812XTP4_SYMPI</name>
<dbReference type="Proteomes" id="UP000649617">
    <property type="component" value="Unassembled WGS sequence"/>
</dbReference>
<dbReference type="OrthoDB" id="409166at2759"/>
<evidence type="ECO:0000313" key="3">
    <source>
        <dbReference type="Proteomes" id="UP000649617"/>
    </source>
</evidence>
<evidence type="ECO:0000313" key="2">
    <source>
        <dbReference type="EMBL" id="CAE7746536.1"/>
    </source>
</evidence>
<keyword evidence="3" id="KW-1185">Reference proteome</keyword>
<accession>A0A812XTP4</accession>
<feature type="region of interest" description="Disordered" evidence="1">
    <location>
        <begin position="544"/>
        <end position="565"/>
    </location>
</feature>
<gene>
    <name evidence="2" type="ORF">SPIL2461_LOCUS21559</name>
</gene>
<dbReference type="AlphaFoldDB" id="A0A812XTP4"/>
<reference evidence="2" key="1">
    <citation type="submission" date="2021-02" db="EMBL/GenBank/DDBJ databases">
        <authorList>
            <person name="Dougan E. K."/>
            <person name="Rhodes N."/>
            <person name="Thang M."/>
            <person name="Chan C."/>
        </authorList>
    </citation>
    <scope>NUCLEOTIDE SEQUENCE</scope>
</reference>
<proteinExistence type="predicted"/>
<sequence>MAVGRCTGENTRRCIMDVVEAAPEMRRVWSPFEMKLRVSITDRFGANGRAEAGLTEEGFLPEFPFCHVACDVHRLSTATGNATMLMSEDVSGVLNTGLACGSLGTTRRLREILAQILEQDLEVEFGAPPTGPVAEHASAMLDLLLPSDAPSRAQRKQNCLRKFILRRFLNGDLASPRIRHHCCYGCCRSEAATRALFRTYVVWALIPARIPVYSRKSWVGYDLAVDAIALLEAHHGLFSQLMNKFVGPPRLGPTTAGQAPDERPGRGWLDAMDAEAFVDAQLLQGPQGQPAAPEGEQQVEAGAVEQNGDYWAEFNRRKKLDVQTWYGANPGRRLLLLKELLAIMLGLMAHFLYVGSKRWEEKQMLKAARGQTRKFLVVEAALGRPVADAMTRLKNLVQRPMQAIPFSEVGAALASLRFRLSSAALTAMHVLIRTPRTNPPYSVFALLAPEEQARVDAQNKLCSTPRCMWDQLYTLLRSKFPEDQELLQTDCQAVLLALAAVYAVDISAIESRHASTREFTTLRSRGWVPNLEAVGSKFVTQRYANAPSQTERQASASDGAPAKARRGGGGAWRAFVADVSSGSQIKDFRSLGEQYRALSDAERAHYQEAGAAGTVAHKAGFPSFGPRDRRPKGIVPPRALPGTVTETGALVALDTEREWQVAPYTGPTFEDALEEYALQLNRALGTDALTKQEGQELLSFQQEVPQNIDMLTALQPHSELATGLARDVFAKDSTASAGINMTGFSWLPPTAALVEACILQGLS</sequence>
<feature type="compositionally biased region" description="Polar residues" evidence="1">
    <location>
        <begin position="544"/>
        <end position="556"/>
    </location>
</feature>
<organism evidence="2 3">
    <name type="scientific">Symbiodinium pilosum</name>
    <name type="common">Dinoflagellate</name>
    <dbReference type="NCBI Taxonomy" id="2952"/>
    <lineage>
        <taxon>Eukaryota</taxon>
        <taxon>Sar</taxon>
        <taxon>Alveolata</taxon>
        <taxon>Dinophyceae</taxon>
        <taxon>Suessiales</taxon>
        <taxon>Symbiodiniaceae</taxon>
        <taxon>Symbiodinium</taxon>
    </lineage>
</organism>
<comment type="caution">
    <text evidence="2">The sequence shown here is derived from an EMBL/GenBank/DDBJ whole genome shotgun (WGS) entry which is preliminary data.</text>
</comment>